<dbReference type="Pfam" id="PF01161">
    <property type="entry name" value="PBP"/>
    <property type="match status" value="1"/>
</dbReference>
<feature type="signal peptide" evidence="1">
    <location>
        <begin position="1"/>
        <end position="21"/>
    </location>
</feature>
<feature type="chain" id="PRO_5031478287" description="Phospholipid-binding protein" evidence="1">
    <location>
        <begin position="22"/>
        <end position="129"/>
    </location>
</feature>
<dbReference type="Gene3D" id="3.90.280.10">
    <property type="entry name" value="PEBP-like"/>
    <property type="match status" value="1"/>
</dbReference>
<dbReference type="InterPro" id="IPR036610">
    <property type="entry name" value="PEBP-like_sf"/>
</dbReference>
<keyword evidence="1" id="KW-0732">Signal</keyword>
<dbReference type="AlphaFoldDB" id="A0A7W4VIM5"/>
<keyword evidence="3" id="KW-1185">Reference proteome</keyword>
<dbReference type="Proteomes" id="UP000532010">
    <property type="component" value="Unassembled WGS sequence"/>
</dbReference>
<evidence type="ECO:0000313" key="3">
    <source>
        <dbReference type="Proteomes" id="UP000532010"/>
    </source>
</evidence>
<evidence type="ECO:0000313" key="2">
    <source>
        <dbReference type="EMBL" id="MBB3017909.1"/>
    </source>
</evidence>
<dbReference type="EMBL" id="JACHWB010000001">
    <property type="protein sequence ID" value="MBB3017909.1"/>
    <property type="molecule type" value="Genomic_DNA"/>
</dbReference>
<dbReference type="RefSeq" id="WP_246407795.1">
    <property type="nucleotide sequence ID" value="NZ_JACHWB010000001.1"/>
</dbReference>
<reference evidence="2 3" key="1">
    <citation type="submission" date="2020-08" db="EMBL/GenBank/DDBJ databases">
        <title>The Agave Microbiome: Exploring the role of microbial communities in plant adaptations to desert environments.</title>
        <authorList>
            <person name="Partida-Martinez L.P."/>
        </authorList>
    </citation>
    <scope>NUCLEOTIDE SEQUENCE [LARGE SCALE GENOMIC DNA]</scope>
    <source>
        <strain evidence="2 3">AT3.9</strain>
    </source>
</reference>
<protein>
    <recommendedName>
        <fullName evidence="4">Phospholipid-binding protein</fullName>
    </recommendedName>
</protein>
<sequence length="129" mass="13363">MKKLIILAAMGLAASGTTALAQAKFGANLRWCGSSPEFKLSGVPKGTATLDFNMVDLDVPGYRHGGAKVPYQAGRNTIDCSAVSAAALGGYNGPSPPAGQVHTYQWTIKALDANGGVIGQAVTQRRFPE</sequence>
<gene>
    <name evidence="2" type="ORF">FHR70_000949</name>
</gene>
<organism evidence="2 3">
    <name type="scientific">Microvirga lupini</name>
    <dbReference type="NCBI Taxonomy" id="420324"/>
    <lineage>
        <taxon>Bacteria</taxon>
        <taxon>Pseudomonadati</taxon>
        <taxon>Pseudomonadota</taxon>
        <taxon>Alphaproteobacteria</taxon>
        <taxon>Hyphomicrobiales</taxon>
        <taxon>Methylobacteriaceae</taxon>
        <taxon>Microvirga</taxon>
    </lineage>
</organism>
<accession>A0A7W4VIM5</accession>
<dbReference type="SUPFAM" id="SSF49777">
    <property type="entry name" value="PEBP-like"/>
    <property type="match status" value="1"/>
</dbReference>
<evidence type="ECO:0000256" key="1">
    <source>
        <dbReference type="SAM" id="SignalP"/>
    </source>
</evidence>
<evidence type="ECO:0008006" key="4">
    <source>
        <dbReference type="Google" id="ProtNLM"/>
    </source>
</evidence>
<name>A0A7W4VIM5_9HYPH</name>
<proteinExistence type="predicted"/>
<comment type="caution">
    <text evidence="2">The sequence shown here is derived from an EMBL/GenBank/DDBJ whole genome shotgun (WGS) entry which is preliminary data.</text>
</comment>
<dbReference type="InterPro" id="IPR008914">
    <property type="entry name" value="PEBP"/>
</dbReference>